<comment type="similarity">
    <text evidence="11">Belongs to the KdpC family.</text>
</comment>
<keyword evidence="1 11" id="KW-0813">Transport</keyword>
<keyword evidence="6 11" id="KW-0067">ATP-binding</keyword>
<dbReference type="EMBL" id="BJVY01000004">
    <property type="protein sequence ID" value="GEL69280.1"/>
    <property type="molecule type" value="Genomic_DNA"/>
</dbReference>
<reference evidence="12 15" key="2">
    <citation type="submission" date="2019-07" db="EMBL/GenBank/DDBJ databases">
        <title>Whole genome shotgun sequence of Myxococcus virescens NBRC 100334.</title>
        <authorList>
            <person name="Hosoyama A."/>
            <person name="Uohara A."/>
            <person name="Ohji S."/>
            <person name="Ichikawa N."/>
        </authorList>
    </citation>
    <scope>NUCLEOTIDE SEQUENCE [LARGE SCALE GENOMIC DNA]</scope>
    <source>
        <strain evidence="12 15">NBRC 100334</strain>
    </source>
</reference>
<evidence type="ECO:0000313" key="12">
    <source>
        <dbReference type="EMBL" id="GEL69280.1"/>
    </source>
</evidence>
<comment type="caution">
    <text evidence="12">The sequence shown here is derived from an EMBL/GenBank/DDBJ whole genome shotgun (WGS) entry which is preliminary data.</text>
</comment>
<keyword evidence="5 11" id="KW-0547">Nucleotide-binding</keyword>
<keyword evidence="2 11" id="KW-1003">Cell membrane</keyword>
<name>A0A511H6Z0_9BACT</name>
<dbReference type="PIRSF" id="PIRSF001296">
    <property type="entry name" value="K_ATPase_KdpC"/>
    <property type="match status" value="1"/>
</dbReference>
<keyword evidence="9 11" id="KW-0406">Ion transport</keyword>
<dbReference type="PANTHER" id="PTHR30042">
    <property type="entry name" value="POTASSIUM-TRANSPORTING ATPASE C CHAIN"/>
    <property type="match status" value="1"/>
</dbReference>
<keyword evidence="4 11" id="KW-0812">Transmembrane</keyword>
<dbReference type="GO" id="GO:0008556">
    <property type="term" value="F:P-type potassium transmembrane transporter activity"/>
    <property type="evidence" value="ECO:0007669"/>
    <property type="project" value="InterPro"/>
</dbReference>
<comment type="subcellular location">
    <subcellularLocation>
        <location evidence="11">Cell membrane</location>
        <topology evidence="11">Single-pass membrane protein</topology>
    </subcellularLocation>
</comment>
<evidence type="ECO:0000256" key="5">
    <source>
        <dbReference type="ARBA" id="ARBA00022741"/>
    </source>
</evidence>
<dbReference type="Proteomes" id="UP000321224">
    <property type="component" value="Unassembled WGS sequence"/>
</dbReference>
<dbReference type="PANTHER" id="PTHR30042:SF2">
    <property type="entry name" value="POTASSIUM-TRANSPORTING ATPASE KDPC SUBUNIT"/>
    <property type="match status" value="1"/>
</dbReference>
<dbReference type="AlphaFoldDB" id="A0A511H6Z0"/>
<dbReference type="InterPro" id="IPR003820">
    <property type="entry name" value="KdpC"/>
</dbReference>
<evidence type="ECO:0000313" key="13">
    <source>
        <dbReference type="EMBL" id="SDE35441.1"/>
    </source>
</evidence>
<evidence type="ECO:0000256" key="1">
    <source>
        <dbReference type="ARBA" id="ARBA00022448"/>
    </source>
</evidence>
<accession>A0A511H6Z0</accession>
<evidence type="ECO:0000256" key="11">
    <source>
        <dbReference type="HAMAP-Rule" id="MF_00276"/>
    </source>
</evidence>
<dbReference type="Pfam" id="PF02669">
    <property type="entry name" value="KdpC"/>
    <property type="match status" value="1"/>
</dbReference>
<comment type="subunit">
    <text evidence="11">The system is composed of three essential subunits: KdpA, KdpB and KdpC.</text>
</comment>
<reference evidence="13 14" key="1">
    <citation type="submission" date="2016-10" db="EMBL/GenBank/DDBJ databases">
        <authorList>
            <person name="Varghese N."/>
            <person name="Submissions S."/>
        </authorList>
    </citation>
    <scope>NUCLEOTIDE SEQUENCE [LARGE SCALE GENOMIC DNA]</scope>
    <source>
        <strain evidence="13 14">DSM 2260</strain>
    </source>
</reference>
<evidence type="ECO:0000256" key="8">
    <source>
        <dbReference type="ARBA" id="ARBA00022989"/>
    </source>
</evidence>
<keyword evidence="7 11" id="KW-0630">Potassium</keyword>
<evidence type="ECO:0000256" key="6">
    <source>
        <dbReference type="ARBA" id="ARBA00022840"/>
    </source>
</evidence>
<sequence length="211" mass="21702">MFSTFLTALRTCAVTLVLTGLLYPLAVTGLAQLLFPGEANGSWVKDGRGRVVGSALIGQGFTRAGYFHPRPSAAGAGYDGAASSGSNLGPTSLKLKERAAAELERLRRENPDAAGPVPAELVTTSASGLDPHLSPEAARWQAARVARARGVALERVLNVVDALVEGRTFGVLGEPRVNVLLLNLALDRRFGPLPDAAPGVGGGASQGQGAP</sequence>
<organism evidence="12 15">
    <name type="scientific">Myxococcus virescens</name>
    <dbReference type="NCBI Taxonomy" id="83456"/>
    <lineage>
        <taxon>Bacteria</taxon>
        <taxon>Pseudomonadati</taxon>
        <taxon>Myxococcota</taxon>
        <taxon>Myxococcia</taxon>
        <taxon>Myxococcales</taxon>
        <taxon>Cystobacterineae</taxon>
        <taxon>Myxococcaceae</taxon>
        <taxon>Myxococcus</taxon>
    </lineage>
</organism>
<dbReference type="EMBL" id="FNAJ01000006">
    <property type="protein sequence ID" value="SDE35441.1"/>
    <property type="molecule type" value="Genomic_DNA"/>
</dbReference>
<keyword evidence="8 11" id="KW-1133">Transmembrane helix</keyword>
<evidence type="ECO:0000256" key="4">
    <source>
        <dbReference type="ARBA" id="ARBA00022692"/>
    </source>
</evidence>
<evidence type="ECO:0000256" key="10">
    <source>
        <dbReference type="ARBA" id="ARBA00023136"/>
    </source>
</evidence>
<evidence type="ECO:0000256" key="9">
    <source>
        <dbReference type="ARBA" id="ARBA00023065"/>
    </source>
</evidence>
<evidence type="ECO:0000313" key="15">
    <source>
        <dbReference type="Proteomes" id="UP000321224"/>
    </source>
</evidence>
<protein>
    <recommendedName>
        <fullName evidence="11">Potassium-transporting ATPase KdpC subunit</fullName>
    </recommendedName>
    <alternativeName>
        <fullName evidence="11">ATP phosphohydrolase [potassium-transporting] C chain</fullName>
    </alternativeName>
    <alternativeName>
        <fullName evidence="11">Potassium-binding and translocating subunit C</fullName>
    </alternativeName>
    <alternativeName>
        <fullName evidence="11">Potassium-translocating ATPase C chain</fullName>
    </alternativeName>
</protein>
<keyword evidence="10 11" id="KW-0472">Membrane</keyword>
<dbReference type="Proteomes" id="UP000198717">
    <property type="component" value="Unassembled WGS sequence"/>
</dbReference>
<gene>
    <name evidence="11 12" type="primary">kdpC</name>
    <name evidence="12" type="ORF">MVI01_10640</name>
    <name evidence="13" type="ORF">SAMN04488504_106132</name>
</gene>
<dbReference type="RefSeq" id="WP_090491008.1">
    <property type="nucleotide sequence ID" value="NZ_BJVY01000004.1"/>
</dbReference>
<dbReference type="NCBIfam" id="NF001454">
    <property type="entry name" value="PRK00315.1"/>
    <property type="match status" value="1"/>
</dbReference>
<evidence type="ECO:0000313" key="14">
    <source>
        <dbReference type="Proteomes" id="UP000198717"/>
    </source>
</evidence>
<evidence type="ECO:0000256" key="7">
    <source>
        <dbReference type="ARBA" id="ARBA00022958"/>
    </source>
</evidence>
<comment type="function">
    <text evidence="11">Part of the high-affinity ATP-driven potassium transport (or Kdp) system, which catalyzes the hydrolysis of ATP coupled with the electrogenic transport of potassium into the cytoplasm. This subunit acts as a catalytic chaperone that increases the ATP-binding affinity of the ATP-hydrolyzing subunit KdpB by the formation of a transient KdpB/KdpC/ATP ternary complex.</text>
</comment>
<dbReference type="NCBIfam" id="TIGR00681">
    <property type="entry name" value="kdpC"/>
    <property type="match status" value="1"/>
</dbReference>
<dbReference type="HAMAP" id="MF_00276">
    <property type="entry name" value="KdpC"/>
    <property type="match status" value="1"/>
</dbReference>
<dbReference type="GO" id="GO:0005886">
    <property type="term" value="C:plasma membrane"/>
    <property type="evidence" value="ECO:0007669"/>
    <property type="project" value="UniProtKB-SubCell"/>
</dbReference>
<evidence type="ECO:0000256" key="2">
    <source>
        <dbReference type="ARBA" id="ARBA00022475"/>
    </source>
</evidence>
<evidence type="ECO:0000256" key="3">
    <source>
        <dbReference type="ARBA" id="ARBA00022538"/>
    </source>
</evidence>
<proteinExistence type="inferred from homology"/>
<keyword evidence="3 11" id="KW-0633">Potassium transport</keyword>
<dbReference type="GO" id="GO:0005524">
    <property type="term" value="F:ATP binding"/>
    <property type="evidence" value="ECO:0007669"/>
    <property type="project" value="UniProtKB-UniRule"/>
</dbReference>
<keyword evidence="14" id="KW-1185">Reference proteome</keyword>